<evidence type="ECO:0000256" key="5">
    <source>
        <dbReference type="ARBA" id="ARBA00022806"/>
    </source>
</evidence>
<dbReference type="Pfam" id="PF02559">
    <property type="entry name" value="CarD_TRCF_RID"/>
    <property type="match status" value="1"/>
</dbReference>
<dbReference type="Gene3D" id="2.40.10.170">
    <property type="match status" value="1"/>
</dbReference>
<dbReference type="InterPro" id="IPR011545">
    <property type="entry name" value="DEAD/DEAH_box_helicase_dom"/>
</dbReference>
<dbReference type="InterPro" id="IPR041471">
    <property type="entry name" value="UvrB_inter"/>
</dbReference>
<name>A0A520MS38_9GAMM</name>
<dbReference type="SUPFAM" id="SSF141259">
    <property type="entry name" value="CarD-like"/>
    <property type="match status" value="1"/>
</dbReference>
<feature type="non-terminal residue" evidence="10">
    <location>
        <position position="684"/>
    </location>
</feature>
<keyword evidence="6" id="KW-0067">ATP-binding</keyword>
<dbReference type="Gene3D" id="3.40.50.300">
    <property type="entry name" value="P-loop containing nucleotide triphosphate hydrolases"/>
    <property type="match status" value="1"/>
</dbReference>
<organism evidence="10 11">
    <name type="scientific">SAR86 cluster bacterium</name>
    <dbReference type="NCBI Taxonomy" id="2030880"/>
    <lineage>
        <taxon>Bacteria</taxon>
        <taxon>Pseudomonadati</taxon>
        <taxon>Pseudomonadota</taxon>
        <taxon>Gammaproteobacteria</taxon>
        <taxon>SAR86 cluster</taxon>
    </lineage>
</organism>
<evidence type="ECO:0000313" key="10">
    <source>
        <dbReference type="EMBL" id="RZO24023.1"/>
    </source>
</evidence>
<dbReference type="PROSITE" id="PS51192">
    <property type="entry name" value="HELICASE_ATP_BIND_1"/>
    <property type="match status" value="1"/>
</dbReference>
<dbReference type="InterPro" id="IPR036101">
    <property type="entry name" value="CarD-like/TRCF_RID_sf"/>
</dbReference>
<dbReference type="SMART" id="SM01058">
    <property type="entry name" value="CarD_TRCF"/>
    <property type="match status" value="1"/>
</dbReference>
<dbReference type="GO" id="GO:0003678">
    <property type="term" value="F:DNA helicase activity"/>
    <property type="evidence" value="ECO:0007669"/>
    <property type="project" value="TreeGrafter"/>
</dbReference>
<feature type="domain" description="Helicase ATP-binding" evidence="9">
    <location>
        <begin position="573"/>
        <end position="684"/>
    </location>
</feature>
<dbReference type="EMBL" id="SHBG01000029">
    <property type="protein sequence ID" value="RZO24023.1"/>
    <property type="molecule type" value="Genomic_DNA"/>
</dbReference>
<evidence type="ECO:0000256" key="6">
    <source>
        <dbReference type="ARBA" id="ARBA00022840"/>
    </source>
</evidence>
<evidence type="ECO:0000256" key="7">
    <source>
        <dbReference type="ARBA" id="ARBA00023125"/>
    </source>
</evidence>
<keyword evidence="8" id="KW-0234">DNA repair</keyword>
<evidence type="ECO:0000259" key="9">
    <source>
        <dbReference type="PROSITE" id="PS51192"/>
    </source>
</evidence>
<dbReference type="AlphaFoldDB" id="A0A520MS38"/>
<dbReference type="PANTHER" id="PTHR47964">
    <property type="entry name" value="ATP-DEPENDENT DNA HELICASE HOMOLOG RECG, CHLOROPLASTIC"/>
    <property type="match status" value="1"/>
</dbReference>
<dbReference type="Gene3D" id="3.40.50.11180">
    <property type="match status" value="1"/>
</dbReference>
<evidence type="ECO:0000256" key="1">
    <source>
        <dbReference type="ARBA" id="ARBA00022490"/>
    </source>
</evidence>
<keyword evidence="1" id="KW-0963">Cytoplasm</keyword>
<dbReference type="InterPro" id="IPR003711">
    <property type="entry name" value="CarD-like/TRCF_RID"/>
</dbReference>
<dbReference type="GO" id="GO:0006281">
    <property type="term" value="P:DNA repair"/>
    <property type="evidence" value="ECO:0007669"/>
    <property type="project" value="UniProtKB-KW"/>
</dbReference>
<dbReference type="GO" id="GO:0016787">
    <property type="term" value="F:hydrolase activity"/>
    <property type="evidence" value="ECO:0007669"/>
    <property type="project" value="UniProtKB-KW"/>
</dbReference>
<accession>A0A520MS38</accession>
<dbReference type="InterPro" id="IPR014001">
    <property type="entry name" value="Helicase_ATP-bd"/>
</dbReference>
<dbReference type="GO" id="GO:0003677">
    <property type="term" value="F:DNA binding"/>
    <property type="evidence" value="ECO:0007669"/>
    <property type="project" value="UniProtKB-KW"/>
</dbReference>
<gene>
    <name evidence="10" type="ORF">EVA94_03100</name>
</gene>
<comment type="caution">
    <text evidence="10">The sequence shown here is derived from an EMBL/GenBank/DDBJ whole genome shotgun (WGS) entry which is preliminary data.</text>
</comment>
<keyword evidence="5 10" id="KW-0347">Helicase</keyword>
<dbReference type="InterPro" id="IPR047112">
    <property type="entry name" value="RecG/Mfd"/>
</dbReference>
<reference evidence="10 11" key="1">
    <citation type="submission" date="2019-02" db="EMBL/GenBank/DDBJ databases">
        <title>Prokaryotic population dynamics and viral predation in marine succession experiment using metagenomics: the confinement effect.</title>
        <authorList>
            <person name="Haro-Moreno J.M."/>
            <person name="Rodriguez-Valera F."/>
            <person name="Lopez-Perez M."/>
        </authorList>
    </citation>
    <scope>NUCLEOTIDE SEQUENCE [LARGE SCALE GENOMIC DNA]</scope>
    <source>
        <strain evidence="10">MED-G161</strain>
    </source>
</reference>
<keyword evidence="7" id="KW-0238">DNA-binding</keyword>
<evidence type="ECO:0000256" key="2">
    <source>
        <dbReference type="ARBA" id="ARBA00022741"/>
    </source>
</evidence>
<dbReference type="Gene3D" id="3.30.2060.10">
    <property type="entry name" value="Penicillin-binding protein 1b domain"/>
    <property type="match status" value="1"/>
</dbReference>
<dbReference type="Proteomes" id="UP000315498">
    <property type="component" value="Unassembled WGS sequence"/>
</dbReference>
<proteinExistence type="predicted"/>
<dbReference type="InterPro" id="IPR027417">
    <property type="entry name" value="P-loop_NTPase"/>
</dbReference>
<keyword evidence="3" id="KW-0227">DNA damage</keyword>
<dbReference type="GO" id="GO:0005524">
    <property type="term" value="F:ATP binding"/>
    <property type="evidence" value="ECO:0007669"/>
    <property type="project" value="UniProtKB-KW"/>
</dbReference>
<evidence type="ECO:0000256" key="4">
    <source>
        <dbReference type="ARBA" id="ARBA00022801"/>
    </source>
</evidence>
<protein>
    <submittedName>
        <fullName evidence="10">DEAD/DEAH box helicase</fullName>
    </submittedName>
</protein>
<dbReference type="Pfam" id="PF00270">
    <property type="entry name" value="DEAD"/>
    <property type="match status" value="1"/>
</dbReference>
<evidence type="ECO:0000256" key="3">
    <source>
        <dbReference type="ARBA" id="ARBA00022763"/>
    </source>
</evidence>
<evidence type="ECO:0000313" key="11">
    <source>
        <dbReference type="Proteomes" id="UP000315498"/>
    </source>
</evidence>
<evidence type="ECO:0000256" key="8">
    <source>
        <dbReference type="ARBA" id="ARBA00023204"/>
    </source>
</evidence>
<dbReference type="SUPFAM" id="SSF52540">
    <property type="entry name" value="P-loop containing nucleoside triphosphate hydrolases"/>
    <property type="match status" value="2"/>
</dbReference>
<dbReference type="PANTHER" id="PTHR47964:SF1">
    <property type="entry name" value="ATP-DEPENDENT DNA HELICASE HOMOLOG RECG, CHLOROPLASTIC"/>
    <property type="match status" value="1"/>
</dbReference>
<keyword evidence="4" id="KW-0378">Hydrolase</keyword>
<keyword evidence="2" id="KW-0547">Nucleotide-binding</keyword>
<dbReference type="Pfam" id="PF17757">
    <property type="entry name" value="UvrB_inter"/>
    <property type="match status" value="1"/>
</dbReference>
<sequence>MSKNKHNLYQNYSYCLATYFNENNESLCIITNSNNEAKYLVNELKLILEINSIIHFRESDILPYDHFSVPEKITKERFKIVNNSKSYKKHILVASVKNLFERYPENEFFKSIKNFKIDTKISLIELINIVESLNYQKKTNVENINEYSVRGGIIDIYTPIYSNPLRVEIFDDRIESIRFFDVESQLSVNTLSEFSISNGNSVLFDKNTIDMFIDRWRDYFPEIDERYCPIFQNIKNNYNSEGYEIYYPFFFKKTLNFLELFDDYKYLKLNNLDEEMLKYNNFIQERYRDEKIDNSRPLIKPSDLFLPYDDVNKIYNSINSLNINEIGFNFSSFNELEEAISNNVFSKSKVVLMSSIPSEVEKLKEKYSISCDLIKNINDAKNSISIMYGDIIRPIHDPKNDVYIFHKEDIDNIVYQFKDAKPEKAKNTNINNIFNKGDYVIHESYGLGLYDGLEIIDTNNNFNEYIKIIYLNNENLYVPLRDINKLSSYHKNKNLLDTQLDSLSSSKWRNKKVKAKKRAIDHAAEILDVESRRNKAHSFPLKIDSEKLTSFENEFPYNETPDQIESFKAIKKDISLIKPMNRVLCGDVGFGKTEVAMRASFISALSEKQVIVIVPSTVLCEQHFNSFIKRFINYPVNIKKLNRFVSTKEREIVIDEFNEKKIDILISTHVVFNNNINFKNTGLL</sequence>